<proteinExistence type="predicted"/>
<comment type="caution">
    <text evidence="1">The sequence shown here is derived from an EMBL/GenBank/DDBJ whole genome shotgun (WGS) entry which is preliminary data.</text>
</comment>
<protein>
    <submittedName>
        <fullName evidence="1">Uncharacterized protein</fullName>
    </submittedName>
</protein>
<dbReference type="AlphaFoldDB" id="A0A1F6VL64"/>
<name>A0A1F6VL64_9BACT</name>
<organism evidence="1 2">
    <name type="scientific">Candidatus Nomurabacteria bacterium RIFCSPHIGHO2_01_FULL_42_16</name>
    <dbReference type="NCBI Taxonomy" id="1801743"/>
    <lineage>
        <taxon>Bacteria</taxon>
        <taxon>Candidatus Nomuraibacteriota</taxon>
    </lineage>
</organism>
<evidence type="ECO:0000313" key="2">
    <source>
        <dbReference type="Proteomes" id="UP000178059"/>
    </source>
</evidence>
<dbReference type="Proteomes" id="UP000178059">
    <property type="component" value="Unassembled WGS sequence"/>
</dbReference>
<dbReference type="EMBL" id="MFTT01000008">
    <property type="protein sequence ID" value="OGI70397.1"/>
    <property type="molecule type" value="Genomic_DNA"/>
</dbReference>
<gene>
    <name evidence="1" type="ORF">A2824_02380</name>
</gene>
<sequence>MKRTIVTSTTMSADRLMAVACARLCYEEKGVEVVFLTDCHLENGFHGEHVVKIGWPSQHPGKNFSRFRNGCERPEMIRGNYPLEVIRRLEIGDSPRKAELMELVGGRHMPGLRKTARKLVETYHRKRHRAVHLMTKELVKNMKIIEKRGAKLIG</sequence>
<reference evidence="1 2" key="1">
    <citation type="journal article" date="2016" name="Nat. Commun.">
        <title>Thousands of microbial genomes shed light on interconnected biogeochemical processes in an aquifer system.</title>
        <authorList>
            <person name="Anantharaman K."/>
            <person name="Brown C.T."/>
            <person name="Hug L.A."/>
            <person name="Sharon I."/>
            <person name="Castelle C.J."/>
            <person name="Probst A.J."/>
            <person name="Thomas B.C."/>
            <person name="Singh A."/>
            <person name="Wilkins M.J."/>
            <person name="Karaoz U."/>
            <person name="Brodie E.L."/>
            <person name="Williams K.H."/>
            <person name="Hubbard S.S."/>
            <person name="Banfield J.F."/>
        </authorList>
    </citation>
    <scope>NUCLEOTIDE SEQUENCE [LARGE SCALE GENOMIC DNA]</scope>
</reference>
<accession>A0A1F6VL64</accession>
<evidence type="ECO:0000313" key="1">
    <source>
        <dbReference type="EMBL" id="OGI70397.1"/>
    </source>
</evidence>